<dbReference type="Pfam" id="PF01613">
    <property type="entry name" value="Flavin_Reduct"/>
    <property type="match status" value="1"/>
</dbReference>
<sequence>MQAVSKSEFCDAMSQICAAVHIITTAGVAGRGGFTATAVCSLSDSPPSLLVCMRRESAQHDLFKRNGHFCVNALSYAQANLAGVFADKNTEMDKRYASADWQTLRTGSPALKNALLNVDCVLENLHETTTHSIFIGRIVAIEKWQSRHSLVYFDRAYRYVKKIDAAIA</sequence>
<dbReference type="OrthoDB" id="6401628at2"/>
<keyword evidence="4" id="KW-1185">Reference proteome</keyword>
<evidence type="ECO:0000259" key="2">
    <source>
        <dbReference type="SMART" id="SM00903"/>
    </source>
</evidence>
<dbReference type="InterPro" id="IPR012349">
    <property type="entry name" value="Split_barrel_FMN-bd"/>
</dbReference>
<accession>A0A250B8V5</accession>
<organism evidence="3 4">
    <name type="scientific">Gibbsiella quercinecans</name>
    <dbReference type="NCBI Taxonomy" id="929813"/>
    <lineage>
        <taxon>Bacteria</taxon>
        <taxon>Pseudomonadati</taxon>
        <taxon>Pseudomonadota</taxon>
        <taxon>Gammaproteobacteria</taxon>
        <taxon>Enterobacterales</taxon>
        <taxon>Yersiniaceae</taxon>
        <taxon>Gibbsiella</taxon>
    </lineage>
</organism>
<dbReference type="SUPFAM" id="SSF50475">
    <property type="entry name" value="FMN-binding split barrel"/>
    <property type="match status" value="1"/>
</dbReference>
<evidence type="ECO:0000313" key="3">
    <source>
        <dbReference type="EMBL" id="ATA22516.1"/>
    </source>
</evidence>
<gene>
    <name evidence="3" type="ORF">AWC35_17945</name>
</gene>
<dbReference type="Gene3D" id="2.30.110.10">
    <property type="entry name" value="Electron Transport, Fmn-binding Protein, Chain A"/>
    <property type="match status" value="1"/>
</dbReference>
<evidence type="ECO:0000313" key="4">
    <source>
        <dbReference type="Proteomes" id="UP000217182"/>
    </source>
</evidence>
<protein>
    <recommendedName>
        <fullName evidence="2">Flavin reductase like domain-containing protein</fullName>
    </recommendedName>
</protein>
<dbReference type="EMBL" id="CP014136">
    <property type="protein sequence ID" value="ATA22516.1"/>
    <property type="molecule type" value="Genomic_DNA"/>
</dbReference>
<dbReference type="PANTHER" id="PTHR30466">
    <property type="entry name" value="FLAVIN REDUCTASE"/>
    <property type="match status" value="1"/>
</dbReference>
<evidence type="ECO:0000256" key="1">
    <source>
        <dbReference type="ARBA" id="ARBA00023002"/>
    </source>
</evidence>
<name>A0A250B8V5_9GAMM</name>
<dbReference type="GO" id="GO:0042602">
    <property type="term" value="F:riboflavin reductase (NADPH) activity"/>
    <property type="evidence" value="ECO:0007669"/>
    <property type="project" value="TreeGrafter"/>
</dbReference>
<dbReference type="GO" id="GO:0006208">
    <property type="term" value="P:pyrimidine nucleobase catabolic process"/>
    <property type="evidence" value="ECO:0007669"/>
    <property type="project" value="TreeGrafter"/>
</dbReference>
<feature type="domain" description="Flavin reductase like" evidence="2">
    <location>
        <begin position="13"/>
        <end position="159"/>
    </location>
</feature>
<dbReference type="GO" id="GO:0010181">
    <property type="term" value="F:FMN binding"/>
    <property type="evidence" value="ECO:0007669"/>
    <property type="project" value="InterPro"/>
</dbReference>
<dbReference type="KEGG" id="gqu:AWC35_17945"/>
<dbReference type="InterPro" id="IPR050268">
    <property type="entry name" value="NADH-dep_flavin_reductase"/>
</dbReference>
<dbReference type="InterPro" id="IPR002563">
    <property type="entry name" value="Flavin_Rdtase-like_dom"/>
</dbReference>
<dbReference type="AlphaFoldDB" id="A0A250B8V5"/>
<proteinExistence type="predicted"/>
<dbReference type="PANTHER" id="PTHR30466:SF1">
    <property type="entry name" value="FMN REDUCTASE (NADH) RUTF"/>
    <property type="match status" value="1"/>
</dbReference>
<dbReference type="SMART" id="SM00903">
    <property type="entry name" value="Flavin_Reduct"/>
    <property type="match status" value="1"/>
</dbReference>
<keyword evidence="1" id="KW-0560">Oxidoreductase</keyword>
<reference evidence="3 4" key="1">
    <citation type="submission" date="2016-01" db="EMBL/GenBank/DDBJ databases">
        <authorList>
            <person name="Oliw E.H."/>
        </authorList>
    </citation>
    <scope>NUCLEOTIDE SEQUENCE [LARGE SCALE GENOMIC DNA]</scope>
    <source>
        <strain evidence="3 4">FRB97</strain>
    </source>
</reference>
<dbReference type="Proteomes" id="UP000217182">
    <property type="component" value="Chromosome"/>
</dbReference>